<dbReference type="GO" id="GO:0046406">
    <property type="term" value="F:magnesium protoporphyrin IX methyltransferase activity"/>
    <property type="evidence" value="ECO:0007669"/>
    <property type="project" value="UniProtKB-UniRule"/>
</dbReference>
<dbReference type="PANTHER" id="PTHR43464">
    <property type="entry name" value="METHYLTRANSFERASE"/>
    <property type="match status" value="1"/>
</dbReference>
<evidence type="ECO:0000256" key="1">
    <source>
        <dbReference type="ARBA" id="ARBA00022603"/>
    </source>
</evidence>
<name>A0A1H0IU62_9HYPH</name>
<dbReference type="OrthoDB" id="9765084at2"/>
<proteinExistence type="predicted"/>
<dbReference type="PROSITE" id="PS51556">
    <property type="entry name" value="SAM_MT_MG_PIX"/>
    <property type="match status" value="1"/>
</dbReference>
<evidence type="ECO:0000259" key="6">
    <source>
        <dbReference type="Pfam" id="PF05175"/>
    </source>
</evidence>
<feature type="region of interest" description="Disordered" evidence="5">
    <location>
        <begin position="234"/>
        <end position="300"/>
    </location>
</feature>
<dbReference type="GO" id="GO:0032259">
    <property type="term" value="P:methylation"/>
    <property type="evidence" value="ECO:0007669"/>
    <property type="project" value="UniProtKB-KW"/>
</dbReference>
<keyword evidence="3" id="KW-0949">S-adenosyl-L-methionine</keyword>
<feature type="domain" description="Magnesium-protoporphyrin IX methyltransferase C-terminal" evidence="7">
    <location>
        <begin position="132"/>
        <end position="231"/>
    </location>
</feature>
<dbReference type="RefSeq" id="WP_091721284.1">
    <property type="nucleotide sequence ID" value="NZ_FNHS01000020.1"/>
</dbReference>
<sequence length="300" mass="31221">MASASYDARRGELTTYFDRTAVEAWSRLTSDAPVSRIRATVRAGRDAMRATLLSWLPADMTGLRLLDAGCGTGALSVQAARRGAEVVAIDVSPTLIGLAQERLPAIPGAGRIEFRVGDMLDPGLGQFDHVVAMDSLIHYRAADIARALAVLGARTDGSVLFTVAPRTALLTLMHAAGKFFPRGDRSPAIVPVTEGGLRRRISSERALDGFAWAQSHRINSGFYLSNAVALTRTLPPPSAGEGTLRSRGGEGNTAPGSGESLHEGRAGSCTGAPLSRPLLTQGPPSPAEGGGSPSGTGVRS</sequence>
<dbReference type="Gene3D" id="3.40.50.150">
    <property type="entry name" value="Vaccinia Virus protein VP39"/>
    <property type="match status" value="1"/>
</dbReference>
<feature type="domain" description="Methyltransferase small" evidence="6">
    <location>
        <begin position="49"/>
        <end position="131"/>
    </location>
</feature>
<evidence type="ECO:0000256" key="4">
    <source>
        <dbReference type="NCBIfam" id="TIGR02021"/>
    </source>
</evidence>
<dbReference type="InterPro" id="IPR010251">
    <property type="entry name" value="Mg_prot_MeTrfase"/>
</dbReference>
<evidence type="ECO:0000313" key="8">
    <source>
        <dbReference type="EMBL" id="SDO34750.1"/>
    </source>
</evidence>
<dbReference type="GO" id="GO:0015995">
    <property type="term" value="P:chlorophyll biosynthetic process"/>
    <property type="evidence" value="ECO:0007669"/>
    <property type="project" value="UniProtKB-UniRule"/>
</dbReference>
<dbReference type="InterPro" id="IPR029063">
    <property type="entry name" value="SAM-dependent_MTases_sf"/>
</dbReference>
<evidence type="ECO:0000256" key="5">
    <source>
        <dbReference type="SAM" id="MobiDB-lite"/>
    </source>
</evidence>
<evidence type="ECO:0000256" key="2">
    <source>
        <dbReference type="ARBA" id="ARBA00022679"/>
    </source>
</evidence>
<dbReference type="CDD" id="cd02440">
    <property type="entry name" value="AdoMet_MTases"/>
    <property type="match status" value="1"/>
</dbReference>
<keyword evidence="1 8" id="KW-0489">Methyltransferase</keyword>
<dbReference type="Pfam" id="PF07109">
    <property type="entry name" value="Mg-por_mtran_C"/>
    <property type="match status" value="1"/>
</dbReference>
<accession>A0A1H0IU62</accession>
<evidence type="ECO:0000256" key="3">
    <source>
        <dbReference type="ARBA" id="ARBA00022691"/>
    </source>
</evidence>
<protein>
    <recommendedName>
        <fullName evidence="4">Magnesium protoporphyrin IX methyltransferase</fullName>
        <ecNumber evidence="4">2.1.1.11</ecNumber>
    </recommendedName>
</protein>
<dbReference type="InterPro" id="IPR007848">
    <property type="entry name" value="Small_mtfrase_dom"/>
</dbReference>
<dbReference type="AlphaFoldDB" id="A0A1H0IU62"/>
<dbReference type="Proteomes" id="UP000198704">
    <property type="component" value="Unassembled WGS sequence"/>
</dbReference>
<dbReference type="SUPFAM" id="SSF53335">
    <property type="entry name" value="S-adenosyl-L-methionine-dependent methyltransferases"/>
    <property type="match status" value="1"/>
</dbReference>
<dbReference type="Pfam" id="PF05175">
    <property type="entry name" value="MTS"/>
    <property type="match status" value="1"/>
</dbReference>
<keyword evidence="2 8" id="KW-0808">Transferase</keyword>
<dbReference type="NCBIfam" id="TIGR02021">
    <property type="entry name" value="BchM-ChlM"/>
    <property type="match status" value="1"/>
</dbReference>
<evidence type="ECO:0000259" key="7">
    <source>
        <dbReference type="Pfam" id="PF07109"/>
    </source>
</evidence>
<reference evidence="9" key="1">
    <citation type="submission" date="2016-10" db="EMBL/GenBank/DDBJ databases">
        <authorList>
            <person name="Varghese N."/>
            <person name="Submissions S."/>
        </authorList>
    </citation>
    <scope>NUCLEOTIDE SEQUENCE [LARGE SCALE GENOMIC DNA]</scope>
    <source>
        <strain evidence="9">BL47</strain>
    </source>
</reference>
<dbReference type="PANTHER" id="PTHR43464:SF19">
    <property type="entry name" value="UBIQUINONE BIOSYNTHESIS O-METHYLTRANSFERASE, MITOCHONDRIAL"/>
    <property type="match status" value="1"/>
</dbReference>
<dbReference type="STRING" id="582672.SAMN05216360_12029"/>
<evidence type="ECO:0000313" key="9">
    <source>
        <dbReference type="Proteomes" id="UP000198704"/>
    </source>
</evidence>
<dbReference type="InterPro" id="IPR010940">
    <property type="entry name" value="Mg_prot_MeTrfase_C"/>
</dbReference>
<organism evidence="8 9">
    <name type="scientific">Methylobacterium phyllostachyos</name>
    <dbReference type="NCBI Taxonomy" id="582672"/>
    <lineage>
        <taxon>Bacteria</taxon>
        <taxon>Pseudomonadati</taxon>
        <taxon>Pseudomonadota</taxon>
        <taxon>Alphaproteobacteria</taxon>
        <taxon>Hyphomicrobiales</taxon>
        <taxon>Methylobacteriaceae</taxon>
        <taxon>Methylobacterium</taxon>
    </lineage>
</organism>
<gene>
    <name evidence="8" type="ORF">SAMN05216360_12029</name>
</gene>
<dbReference type="EMBL" id="FNHS01000020">
    <property type="protein sequence ID" value="SDO34750.1"/>
    <property type="molecule type" value="Genomic_DNA"/>
</dbReference>
<keyword evidence="9" id="KW-1185">Reference proteome</keyword>
<dbReference type="EC" id="2.1.1.11" evidence="4"/>